<dbReference type="Pfam" id="PF25898">
    <property type="entry name" value="LolA_2nd_metazoa"/>
    <property type="match status" value="1"/>
</dbReference>
<dbReference type="AlphaFoldDB" id="A0AAN9AZM1"/>
<dbReference type="InterPro" id="IPR058265">
    <property type="entry name" value="DUF7959"/>
</dbReference>
<keyword evidence="2" id="KW-0472">Membrane</keyword>
<keyword evidence="6" id="KW-1185">Reference proteome</keyword>
<name>A0AAN9AZM1_9CAEN</name>
<keyword evidence="2" id="KW-1133">Transmembrane helix</keyword>
<protein>
    <submittedName>
        <fullName evidence="5">Uncharacterized protein</fullName>
    </submittedName>
</protein>
<dbReference type="InterPro" id="IPR058831">
    <property type="entry name" value="LolA-like_dom_2nd"/>
</dbReference>
<dbReference type="PANTHER" id="PTHR36902:SF1">
    <property type="entry name" value="ENRICHED IN SURFACE-LABELED PROTEOME PROTEIN 9"/>
    <property type="match status" value="1"/>
</dbReference>
<gene>
    <name evidence="5" type="ORF">V1264_005495</name>
</gene>
<reference evidence="5 6" key="1">
    <citation type="submission" date="2024-02" db="EMBL/GenBank/DDBJ databases">
        <title>Chromosome-scale genome assembly of the rough periwinkle Littorina saxatilis.</title>
        <authorList>
            <person name="De Jode A."/>
            <person name="Faria R."/>
            <person name="Formenti G."/>
            <person name="Sims Y."/>
            <person name="Smith T.P."/>
            <person name="Tracey A."/>
            <person name="Wood J.M.D."/>
            <person name="Zagrodzka Z.B."/>
            <person name="Johannesson K."/>
            <person name="Butlin R.K."/>
            <person name="Leder E.H."/>
        </authorList>
    </citation>
    <scope>NUCLEOTIDE SEQUENCE [LARGE SCALE GENOMIC DNA]</scope>
    <source>
        <strain evidence="5">Snail1</strain>
        <tissue evidence="5">Muscle</tissue>
    </source>
</reference>
<organism evidence="5 6">
    <name type="scientific">Littorina saxatilis</name>
    <dbReference type="NCBI Taxonomy" id="31220"/>
    <lineage>
        <taxon>Eukaryota</taxon>
        <taxon>Metazoa</taxon>
        <taxon>Spiralia</taxon>
        <taxon>Lophotrochozoa</taxon>
        <taxon>Mollusca</taxon>
        <taxon>Gastropoda</taxon>
        <taxon>Caenogastropoda</taxon>
        <taxon>Littorinimorpha</taxon>
        <taxon>Littorinoidea</taxon>
        <taxon>Littorinidae</taxon>
        <taxon>Littorina</taxon>
    </lineage>
</organism>
<evidence type="ECO:0000259" key="3">
    <source>
        <dbReference type="Pfam" id="PF25898"/>
    </source>
</evidence>
<sequence length="664" mass="74675">MMMAMTCCVKGQTNPTPHGADSAVCTQVSDYPGSVLPDLPESFSMRVEANILYKLKTTTLHEYYNYDANLAAVKQVEDGAEEYFFYMYDSNQFLTVSPDKQGGYFCFKQDLSKNENREMFGLQKNGTGQDRVYSVMGALHFGNGIHEEYQGTETIRGIPCNKWLSCQYWDVMDATANVYWYFSDEKQWQSISGYSAPVRCHVVGVRWINATYSYPFEHIYEFYDFQADVDRESKYFEVPRNTYCFSENNEKLLPTMPQAYSFNAEVLDVNAKTIGFLKEEYDNKTKIMRYEYRDPPKANSPFGTNLVSQIHDYNTGVAYVIDVLRANCTVQMIGEHAFDNINVDATHVRLRNPNEFLDLNHNYVYQGVRNIRGVDCFSWAAERFDYPDPTTNNPATTWTWYFASEDFLQSMGFRDNPVLPIMLEVFSDNQDNPIHRQMSFYEYNAEEPNILTYDLSSCYGPTQSKNFAFLVPGRFRDVVAGDVKVFKYFVLLSLEAALSVSPLRISKLDAQEAGENVLVTFDLLDKAPLPGDVANAPDEPTLAEAYQVLSDSVSKGELSILVSSPGFTNLNKLTVKPAGPEYSIQSSSRQRRSAAPNPDSSSSGYTGGAMGGMAVGMLIMGALVGFGIMYVVYRMKGGSFGGGISMQRFDNDKDEVASPSGNDA</sequence>
<comment type="caution">
    <text evidence="5">The sequence shown here is derived from an EMBL/GenBank/DDBJ whole genome shotgun (WGS) entry which is preliminary data.</text>
</comment>
<feature type="domain" description="LolA-like" evidence="3">
    <location>
        <begin position="239"/>
        <end position="459"/>
    </location>
</feature>
<feature type="transmembrane region" description="Helical" evidence="2">
    <location>
        <begin position="609"/>
        <end position="633"/>
    </location>
</feature>
<feature type="region of interest" description="Disordered" evidence="1">
    <location>
        <begin position="581"/>
        <end position="605"/>
    </location>
</feature>
<proteinExistence type="predicted"/>
<evidence type="ECO:0000259" key="4">
    <source>
        <dbReference type="Pfam" id="PF25899"/>
    </source>
</evidence>
<dbReference type="Pfam" id="PF25899">
    <property type="entry name" value="DUF7959"/>
    <property type="match status" value="1"/>
</dbReference>
<evidence type="ECO:0000313" key="6">
    <source>
        <dbReference type="Proteomes" id="UP001374579"/>
    </source>
</evidence>
<dbReference type="EMBL" id="JBAMIC010000014">
    <property type="protein sequence ID" value="KAK7096163.1"/>
    <property type="molecule type" value="Genomic_DNA"/>
</dbReference>
<evidence type="ECO:0000256" key="1">
    <source>
        <dbReference type="SAM" id="MobiDB-lite"/>
    </source>
</evidence>
<dbReference type="Proteomes" id="UP001374579">
    <property type="component" value="Unassembled WGS sequence"/>
</dbReference>
<evidence type="ECO:0000313" key="5">
    <source>
        <dbReference type="EMBL" id="KAK7096163.1"/>
    </source>
</evidence>
<keyword evidence="2" id="KW-0812">Transmembrane</keyword>
<accession>A0AAN9AZM1</accession>
<dbReference type="PANTHER" id="PTHR36902">
    <property type="entry name" value="ENRICHED IN SURFACE-LABELED PROTEOME PROTEIN 9"/>
    <property type="match status" value="1"/>
</dbReference>
<evidence type="ECO:0000256" key="2">
    <source>
        <dbReference type="SAM" id="Phobius"/>
    </source>
</evidence>
<feature type="domain" description="DUF7959" evidence="4">
    <location>
        <begin position="470"/>
        <end position="564"/>
    </location>
</feature>